<name>A0A4S4LER8_9AGAM</name>
<dbReference type="EMBL" id="SGPK01000037">
    <property type="protein sequence ID" value="THH10382.1"/>
    <property type="molecule type" value="Genomic_DNA"/>
</dbReference>
<reference evidence="2 3" key="1">
    <citation type="submission" date="2019-02" db="EMBL/GenBank/DDBJ databases">
        <title>Genome sequencing of the rare red list fungi Phellinidium pouzarii.</title>
        <authorList>
            <person name="Buettner E."/>
            <person name="Kellner H."/>
        </authorList>
    </citation>
    <scope>NUCLEOTIDE SEQUENCE [LARGE SCALE GENOMIC DNA]</scope>
    <source>
        <strain evidence="2 3">DSM 108285</strain>
    </source>
</reference>
<dbReference type="Proteomes" id="UP000308199">
    <property type="component" value="Unassembled WGS sequence"/>
</dbReference>
<evidence type="ECO:0000313" key="2">
    <source>
        <dbReference type="EMBL" id="THH10382.1"/>
    </source>
</evidence>
<sequence>MIPTAILAVFSRAADVDQTHLRVDTSGATNAPDAVLSQQATAAEPTPTTPAPESDPISPPPLTDSPVLDAKDVFKETRAFEVSRQRAKHPFDRRKARDQKAKRGTDGPASKGLRVGDVDVNFTATEVAEAAAVKAVTPRVRMEKPPKGLNGSRKVTVHLEELIRFAKVRKEKGVCQQCLGRDFLVGFADTVLPIAGDFELIPQVRAVVALDDFESEGEITIPAFDDWEHVESCTSSGSSDEDEAAAVAPKAPSYAQIVLSSKH</sequence>
<accession>A0A4S4LER8</accession>
<protein>
    <submittedName>
        <fullName evidence="2">Uncharacterized protein</fullName>
    </submittedName>
</protein>
<organism evidence="2 3">
    <name type="scientific">Phellinidium pouzarii</name>
    <dbReference type="NCBI Taxonomy" id="167371"/>
    <lineage>
        <taxon>Eukaryota</taxon>
        <taxon>Fungi</taxon>
        <taxon>Dikarya</taxon>
        <taxon>Basidiomycota</taxon>
        <taxon>Agaricomycotina</taxon>
        <taxon>Agaricomycetes</taxon>
        <taxon>Hymenochaetales</taxon>
        <taxon>Hymenochaetaceae</taxon>
        <taxon>Phellinidium</taxon>
    </lineage>
</organism>
<comment type="caution">
    <text evidence="2">The sequence shown here is derived from an EMBL/GenBank/DDBJ whole genome shotgun (WGS) entry which is preliminary data.</text>
</comment>
<feature type="region of interest" description="Disordered" evidence="1">
    <location>
        <begin position="79"/>
        <end position="113"/>
    </location>
</feature>
<dbReference type="OrthoDB" id="3245714at2759"/>
<gene>
    <name evidence="2" type="ORF">EW145_g1370</name>
</gene>
<feature type="compositionally biased region" description="Basic and acidic residues" evidence="1">
    <location>
        <begin position="79"/>
        <end position="105"/>
    </location>
</feature>
<proteinExistence type="predicted"/>
<keyword evidence="3" id="KW-1185">Reference proteome</keyword>
<evidence type="ECO:0000313" key="3">
    <source>
        <dbReference type="Proteomes" id="UP000308199"/>
    </source>
</evidence>
<evidence type="ECO:0000256" key="1">
    <source>
        <dbReference type="SAM" id="MobiDB-lite"/>
    </source>
</evidence>
<feature type="region of interest" description="Disordered" evidence="1">
    <location>
        <begin position="39"/>
        <end position="67"/>
    </location>
</feature>
<dbReference type="AlphaFoldDB" id="A0A4S4LER8"/>
<feature type="compositionally biased region" description="Low complexity" evidence="1">
    <location>
        <begin position="40"/>
        <end position="56"/>
    </location>
</feature>